<dbReference type="InterPro" id="IPR036457">
    <property type="entry name" value="PPM-type-like_dom_sf"/>
</dbReference>
<dbReference type="GO" id="GO:0016791">
    <property type="term" value="F:phosphatase activity"/>
    <property type="evidence" value="ECO:0007669"/>
    <property type="project" value="TreeGrafter"/>
</dbReference>
<dbReference type="Gene3D" id="3.30.450.20">
    <property type="entry name" value="PAS domain"/>
    <property type="match status" value="1"/>
</dbReference>
<dbReference type="RefSeq" id="WP_245865252.1">
    <property type="nucleotide sequence ID" value="NZ_FZOW01000002.1"/>
</dbReference>
<dbReference type="PANTHER" id="PTHR43156">
    <property type="entry name" value="STAGE II SPORULATION PROTEIN E-RELATED"/>
    <property type="match status" value="1"/>
</dbReference>
<keyword evidence="5" id="KW-1185">Reference proteome</keyword>
<dbReference type="InterPro" id="IPR000014">
    <property type="entry name" value="PAS"/>
</dbReference>
<sequence>MSGKHTRTDSQEDGTPTDGDRSLTDPTADIVHLVDTAQLVETAPCGILVVDADSEMVLYVNSTLLDVVGRNRNDIVNTVAAQLFTDDSVETLSMLIAAAASTDGPPIGAPAALHIPESTAGLPVSLMANRHHTSTGGAVVTISVHSNADRLIRESALVSDRDIAHAAQVDAEAALGRTQLALGESEDARKTAEAERTQIQLLATTLQRTLLPPVLSAPTGLDVAGFYHPASLDEVGGDFYDVFPLDAVTWGFFLGDVSGKGAGAAAVTSLTRYTLRAAAVFDRDPIAVLENLNTVLHHEFRGDDPRFCTVIYGTITPTETGAVIRLASGGHPPALHLRADGTADYVHTHHGQLVGAFADAHFTSASITLKPGDVLALYTDGLTEAVTGPGRAATTTTEPSKPSRPHRHRPPHTPSSTTSPNYSRASAKVCKTTSPCWPSESPPVNRVERRQGRQDQESRLPRRRQTAATSGVSGPRNSGISMSARTRNEYAPAPATSFCTKTRPSSRTSATVTRTVAAPAVK</sequence>
<dbReference type="Gene3D" id="3.60.40.10">
    <property type="entry name" value="PPM-type phosphatase domain"/>
    <property type="match status" value="1"/>
</dbReference>
<evidence type="ECO:0000313" key="5">
    <source>
        <dbReference type="Proteomes" id="UP000198327"/>
    </source>
</evidence>
<gene>
    <name evidence="4" type="ORF">SAMN05421642_102529</name>
</gene>
<dbReference type="Pfam" id="PF07228">
    <property type="entry name" value="SpoIIE"/>
    <property type="match status" value="1"/>
</dbReference>
<dbReference type="AlphaFoldDB" id="A0A239ETT5"/>
<dbReference type="PROSITE" id="PS50112">
    <property type="entry name" value="PAS"/>
    <property type="match status" value="1"/>
</dbReference>
<dbReference type="SUPFAM" id="SSF81606">
    <property type="entry name" value="PP2C-like"/>
    <property type="match status" value="1"/>
</dbReference>
<feature type="compositionally biased region" description="Polar residues" evidence="2">
    <location>
        <begin position="466"/>
        <end position="485"/>
    </location>
</feature>
<organism evidence="4 5">
    <name type="scientific">Rhodococcoides kyotonense</name>
    <dbReference type="NCBI Taxonomy" id="398843"/>
    <lineage>
        <taxon>Bacteria</taxon>
        <taxon>Bacillati</taxon>
        <taxon>Actinomycetota</taxon>
        <taxon>Actinomycetes</taxon>
        <taxon>Mycobacteriales</taxon>
        <taxon>Nocardiaceae</taxon>
        <taxon>Rhodococcoides</taxon>
    </lineage>
</organism>
<dbReference type="Proteomes" id="UP000198327">
    <property type="component" value="Unassembled WGS sequence"/>
</dbReference>
<proteinExistence type="predicted"/>
<feature type="compositionally biased region" description="Basic and acidic residues" evidence="2">
    <location>
        <begin position="446"/>
        <end position="460"/>
    </location>
</feature>
<dbReference type="InterPro" id="IPR035965">
    <property type="entry name" value="PAS-like_dom_sf"/>
</dbReference>
<accession>A0A239ETT5</accession>
<dbReference type="PANTHER" id="PTHR43156:SF2">
    <property type="entry name" value="STAGE II SPORULATION PROTEIN E"/>
    <property type="match status" value="1"/>
</dbReference>
<feature type="compositionally biased region" description="Low complexity" evidence="2">
    <location>
        <begin position="502"/>
        <end position="522"/>
    </location>
</feature>
<evidence type="ECO:0000256" key="1">
    <source>
        <dbReference type="ARBA" id="ARBA00022801"/>
    </source>
</evidence>
<dbReference type="InterPro" id="IPR052016">
    <property type="entry name" value="Bact_Sigma-Reg"/>
</dbReference>
<dbReference type="SMART" id="SM00331">
    <property type="entry name" value="PP2C_SIG"/>
    <property type="match status" value="1"/>
</dbReference>
<keyword evidence="1" id="KW-0378">Hydrolase</keyword>
<name>A0A239ETT5_9NOCA</name>
<evidence type="ECO:0000256" key="2">
    <source>
        <dbReference type="SAM" id="MobiDB-lite"/>
    </source>
</evidence>
<dbReference type="EMBL" id="FZOW01000002">
    <property type="protein sequence ID" value="SNS47264.1"/>
    <property type="molecule type" value="Genomic_DNA"/>
</dbReference>
<dbReference type="SUPFAM" id="SSF55785">
    <property type="entry name" value="PYP-like sensor domain (PAS domain)"/>
    <property type="match status" value="1"/>
</dbReference>
<feature type="domain" description="PAS" evidence="3">
    <location>
        <begin position="38"/>
        <end position="103"/>
    </location>
</feature>
<dbReference type="InterPro" id="IPR001932">
    <property type="entry name" value="PPM-type_phosphatase-like_dom"/>
</dbReference>
<feature type="region of interest" description="Disordered" evidence="2">
    <location>
        <begin position="386"/>
        <end position="522"/>
    </location>
</feature>
<evidence type="ECO:0000259" key="3">
    <source>
        <dbReference type="PROSITE" id="PS50112"/>
    </source>
</evidence>
<evidence type="ECO:0000313" key="4">
    <source>
        <dbReference type="EMBL" id="SNS47264.1"/>
    </source>
</evidence>
<protein>
    <submittedName>
        <fullName evidence="4">Sigma-B regulation protein RsbU (Phosphoserine phosphatase)</fullName>
    </submittedName>
</protein>
<feature type="region of interest" description="Disordered" evidence="2">
    <location>
        <begin position="1"/>
        <end position="25"/>
    </location>
</feature>
<reference evidence="5" key="1">
    <citation type="submission" date="2017-06" db="EMBL/GenBank/DDBJ databases">
        <authorList>
            <person name="Varghese N."/>
            <person name="Submissions S."/>
        </authorList>
    </citation>
    <scope>NUCLEOTIDE SEQUENCE [LARGE SCALE GENOMIC DNA]</scope>
    <source>
        <strain evidence="5">JCM 23211</strain>
    </source>
</reference>
<feature type="compositionally biased region" description="Basic and acidic residues" evidence="2">
    <location>
        <begin position="1"/>
        <end position="10"/>
    </location>
</feature>